<evidence type="ECO:0000313" key="2">
    <source>
        <dbReference type="EMBL" id="KAB7785231.1"/>
    </source>
</evidence>
<proteinExistence type="predicted"/>
<evidence type="ECO:0000256" key="1">
    <source>
        <dbReference type="SAM" id="MobiDB-lite"/>
    </source>
</evidence>
<comment type="caution">
    <text evidence="2">The sequence shown here is derived from an EMBL/GenBank/DDBJ whole genome shotgun (WGS) entry which is preliminary data.</text>
</comment>
<gene>
    <name evidence="2" type="ORF">F8B43_3264</name>
</gene>
<reference evidence="2 3" key="1">
    <citation type="submission" date="2019-10" db="EMBL/GenBank/DDBJ databases">
        <title>Draft Genome Sequence of the Caffeine Degrading Methylotroph Methylorubrum populi PINKEL.</title>
        <authorList>
            <person name="Dawson S.C."/>
            <person name="Zhang X."/>
            <person name="Wright M.E."/>
            <person name="Sharma G."/>
            <person name="Langner J.T."/>
            <person name="Ditty J.L."/>
            <person name="Subuyuj G.A."/>
        </authorList>
    </citation>
    <scope>NUCLEOTIDE SEQUENCE [LARGE SCALE GENOMIC DNA]</scope>
    <source>
        <strain evidence="2 3">Pinkel</strain>
    </source>
</reference>
<dbReference type="EMBL" id="WEKV01000010">
    <property type="protein sequence ID" value="KAB7785231.1"/>
    <property type="molecule type" value="Genomic_DNA"/>
</dbReference>
<sequence>MCCGAAAPGSDAGAGSAARPPTCRTGSVPAAAGLFAVLVDGGAASERRRRGAGFDGVGAATEAIQVSNGTPARRATSRAAASTSGSKLSRLIGAVCFISRRSEVGGFRCPSPGRFAGGRGAAACGSDRADLFHSW</sequence>
<accession>A0A833MZC4</accession>
<evidence type="ECO:0000313" key="3">
    <source>
        <dbReference type="Proteomes" id="UP000469949"/>
    </source>
</evidence>
<dbReference type="AlphaFoldDB" id="A0A833MZC4"/>
<feature type="compositionally biased region" description="Low complexity" evidence="1">
    <location>
        <begin position="1"/>
        <end position="18"/>
    </location>
</feature>
<dbReference type="Proteomes" id="UP000469949">
    <property type="component" value="Unassembled WGS sequence"/>
</dbReference>
<name>A0A833MZC4_9HYPH</name>
<organism evidence="2 3">
    <name type="scientific">Methylorubrum populi</name>
    <dbReference type="NCBI Taxonomy" id="223967"/>
    <lineage>
        <taxon>Bacteria</taxon>
        <taxon>Pseudomonadati</taxon>
        <taxon>Pseudomonadota</taxon>
        <taxon>Alphaproteobacteria</taxon>
        <taxon>Hyphomicrobiales</taxon>
        <taxon>Methylobacteriaceae</taxon>
        <taxon>Methylorubrum</taxon>
    </lineage>
</organism>
<protein>
    <submittedName>
        <fullName evidence="2">Uncharacterized protein</fullName>
    </submittedName>
</protein>
<feature type="region of interest" description="Disordered" evidence="1">
    <location>
        <begin position="1"/>
        <end position="22"/>
    </location>
</feature>